<dbReference type="PANTHER" id="PTHR10046">
    <property type="entry name" value="ATP DEPENDENT LON PROTEASE FAMILY MEMBER"/>
    <property type="match status" value="1"/>
</dbReference>
<evidence type="ECO:0000259" key="15">
    <source>
        <dbReference type="PROSITE" id="PS51786"/>
    </source>
</evidence>
<dbReference type="HAMAP" id="MF_01973">
    <property type="entry name" value="lon_bact"/>
    <property type="match status" value="1"/>
</dbReference>
<dbReference type="InterPro" id="IPR003593">
    <property type="entry name" value="AAA+_ATPase"/>
</dbReference>
<dbReference type="SUPFAM" id="SSF52540">
    <property type="entry name" value="P-loop containing nucleoside triphosphate hydrolases"/>
    <property type="match status" value="1"/>
</dbReference>
<dbReference type="InterPro" id="IPR004815">
    <property type="entry name" value="Lon_bac/euk-typ"/>
</dbReference>
<dbReference type="Gene3D" id="2.30.130.40">
    <property type="entry name" value="LON domain-like"/>
    <property type="match status" value="1"/>
</dbReference>
<evidence type="ECO:0000256" key="6">
    <source>
        <dbReference type="ARBA" id="ARBA00022825"/>
    </source>
</evidence>
<keyword evidence="4 9" id="KW-0547">Nucleotide-binding</keyword>
<feature type="binding site" evidence="9 12">
    <location>
        <begin position="386"/>
        <end position="393"/>
    </location>
    <ligand>
        <name>ATP</name>
        <dbReference type="ChEBI" id="CHEBI:30616"/>
    </ligand>
</feature>
<organism evidence="17 18">
    <name type="scientific">Kiritimatiella glycovorans</name>
    <dbReference type="NCBI Taxonomy" id="1307763"/>
    <lineage>
        <taxon>Bacteria</taxon>
        <taxon>Pseudomonadati</taxon>
        <taxon>Kiritimatiellota</taxon>
        <taxon>Kiritimatiellia</taxon>
        <taxon>Kiritimatiellales</taxon>
        <taxon>Kiritimatiellaceae</taxon>
        <taxon>Kiritimatiella</taxon>
    </lineage>
</organism>
<proteinExistence type="evidence at transcript level"/>
<dbReference type="InterPro" id="IPR008269">
    <property type="entry name" value="Lon_proteolytic"/>
</dbReference>
<dbReference type="InterPro" id="IPR054594">
    <property type="entry name" value="Lon_lid"/>
</dbReference>
<dbReference type="GO" id="GO:0005524">
    <property type="term" value="F:ATP binding"/>
    <property type="evidence" value="ECO:0007669"/>
    <property type="project" value="UniProtKB-UniRule"/>
</dbReference>
<dbReference type="FunFam" id="1.20.5.5270:FF:000002">
    <property type="entry name" value="Lon protease homolog"/>
    <property type="match status" value="1"/>
</dbReference>
<feature type="region of interest" description="Disordered" evidence="14">
    <location>
        <begin position="804"/>
        <end position="824"/>
    </location>
</feature>
<dbReference type="Pfam" id="PF00004">
    <property type="entry name" value="AAA"/>
    <property type="match status" value="1"/>
</dbReference>
<evidence type="ECO:0000256" key="14">
    <source>
        <dbReference type="SAM" id="MobiDB-lite"/>
    </source>
</evidence>
<dbReference type="InterPro" id="IPR014721">
    <property type="entry name" value="Ribsml_uS5_D2-typ_fold_subgr"/>
</dbReference>
<name>A0A0G3EMA6_9BACT</name>
<sequence precursor="true">MMNSYHHALPDQFADDPALGADPAAAPPVVSDTVPEVLPVLPLDDFVLFPGMTAPMMVADESTRKLIEDIRTGHRHFIGTLRRNPDSGAQPPDPADLHTIGCVGHVLKTLQFPDHTTHVLVRGLSRCELTRLVPSGPYLLSHYRMISDLEAPSDVELEALTRNVSQRFQEVVAMSPALADELQVAAFNTPEPGRLSDLIGAHLNLSLEERQDLLADADPRGRLQALTRLINREHEVLEVEHRIERKVSETFSRSQRENFLREQVKAIQSELGEQEPAQRELQRLKEKLEAADLPEEAKKAADEEQNRLARIPTASPEYGVIRTYLEWIAEVPWNTQSEDRLDLRAAARVLDRDHYGMKKIKDRILEYLAVLKLKRDLKGPILCLVGPPGVGKTSLGRSVAAALGRKFVRMSLGGIHDEAEIRGHRRTYIGAMPGRIIQGLKRAGTRNPVFMLDEVDKVGADFRGDPSDALLEVLDPEQNHAFRDNYLDLDFDLSRVLFITTANVPDTIPDALLDRMETLHLPGYTHLEKREIARRHLLPRQIEAHGLRADDLNLASDALDRLIDRYTAEAGVRELDRVLAALCRKTARRRAEGKRRSASIAPRRLKPLLGPPPYEQDAAERRAIAGVVTGLAWTPVGGELLFIEATRMAGEGRLILTGSLGDVMKESARAALSYLRSRGARYGADTEADDKHDIHIHVPAGAIPKDGPSAGIGMLLALASLFTRRAIRPDLAVTGEITLRGRITPVGGVKEKVIAASRGGIRHVMLPGRNRKDLEEIPKEVRDRITFKFVNSLDQALRYAFELSETGSRESGTRSSAQKKRGSK</sequence>
<dbReference type="SUPFAM" id="SSF88697">
    <property type="entry name" value="PUA domain-like"/>
    <property type="match status" value="1"/>
</dbReference>
<keyword evidence="18" id="KW-1185">Reference proteome</keyword>
<dbReference type="PROSITE" id="PS51787">
    <property type="entry name" value="LON_N"/>
    <property type="match status" value="1"/>
</dbReference>
<dbReference type="SUPFAM" id="SSF54211">
    <property type="entry name" value="Ribosomal protein S5 domain 2-like"/>
    <property type="match status" value="1"/>
</dbReference>
<dbReference type="GO" id="GO:0043565">
    <property type="term" value="F:sequence-specific DNA binding"/>
    <property type="evidence" value="ECO:0007669"/>
    <property type="project" value="UniProtKB-UniRule"/>
</dbReference>
<keyword evidence="7 9" id="KW-0067">ATP-binding</keyword>
<dbReference type="NCBIfam" id="TIGR00763">
    <property type="entry name" value="lon"/>
    <property type="match status" value="1"/>
</dbReference>
<dbReference type="KEGG" id="vbl:L21SP4_02056"/>
<comment type="induction">
    <text evidence="9">By heat shock.</text>
</comment>
<dbReference type="Pfam" id="PF02190">
    <property type="entry name" value="LON_substr_bdg"/>
    <property type="match status" value="1"/>
</dbReference>
<feature type="domain" description="Lon N-terminal" evidence="16">
    <location>
        <begin position="38"/>
        <end position="234"/>
    </location>
</feature>
<reference evidence="17 18" key="2">
    <citation type="journal article" date="2016" name="ISME J.">
        <title>Characterization of the first cultured representative of Verrucomicrobia subdivision 5 indicates the proposal of a novel phylum.</title>
        <authorList>
            <person name="Spring S."/>
            <person name="Bunk B."/>
            <person name="Sproer C."/>
            <person name="Schumann P."/>
            <person name="Rohde M."/>
            <person name="Tindall B.J."/>
            <person name="Klenk H.P."/>
        </authorList>
    </citation>
    <scope>NUCLEOTIDE SEQUENCE [LARGE SCALE GENOMIC DNA]</scope>
    <source>
        <strain evidence="17 18">L21-Fru-AB</strain>
    </source>
</reference>
<dbReference type="Gene3D" id="3.40.50.300">
    <property type="entry name" value="P-loop containing nucleotide triphosphate hydrolases"/>
    <property type="match status" value="1"/>
</dbReference>
<comment type="similarity">
    <text evidence="9 10 13">Belongs to the peptidase S16 family.</text>
</comment>
<evidence type="ECO:0000256" key="8">
    <source>
        <dbReference type="ARBA" id="ARBA00023016"/>
    </source>
</evidence>
<dbReference type="CDD" id="cd19500">
    <property type="entry name" value="RecA-like_Lon"/>
    <property type="match status" value="1"/>
</dbReference>
<dbReference type="Pfam" id="PF05362">
    <property type="entry name" value="Lon_C"/>
    <property type="match status" value="1"/>
</dbReference>
<gene>
    <name evidence="17" type="primary">lon2</name>
    <name evidence="9" type="synonym">lon</name>
    <name evidence="17" type="ORF">L21SP4_02056</name>
</gene>
<keyword evidence="6 9" id="KW-0720">Serine protease</keyword>
<dbReference type="InterPro" id="IPR015947">
    <property type="entry name" value="PUA-like_sf"/>
</dbReference>
<dbReference type="SMART" id="SM00382">
    <property type="entry name" value="AAA"/>
    <property type="match status" value="1"/>
</dbReference>
<evidence type="ECO:0000256" key="3">
    <source>
        <dbReference type="ARBA" id="ARBA00022670"/>
    </source>
</evidence>
<dbReference type="PATRIC" id="fig|1609981.3.peg.2137"/>
<dbReference type="GO" id="GO:0006515">
    <property type="term" value="P:protein quality control for misfolded or incompletely synthesized proteins"/>
    <property type="evidence" value="ECO:0007669"/>
    <property type="project" value="UniProtKB-UniRule"/>
</dbReference>
<dbReference type="Gene3D" id="1.10.8.60">
    <property type="match status" value="1"/>
</dbReference>
<evidence type="ECO:0000313" key="17">
    <source>
        <dbReference type="EMBL" id="AKJ65289.1"/>
    </source>
</evidence>
<evidence type="ECO:0000256" key="10">
    <source>
        <dbReference type="PIRNR" id="PIRNR001174"/>
    </source>
</evidence>
<dbReference type="EMBL" id="CP010904">
    <property type="protein sequence ID" value="AKJ65289.1"/>
    <property type="molecule type" value="Genomic_DNA"/>
</dbReference>
<evidence type="ECO:0000256" key="5">
    <source>
        <dbReference type="ARBA" id="ARBA00022801"/>
    </source>
</evidence>
<dbReference type="PIRSF" id="PIRSF001174">
    <property type="entry name" value="Lon_proteas"/>
    <property type="match status" value="1"/>
</dbReference>
<comment type="subunit">
    <text evidence="9 10">Homohexamer. Organized in a ring with a central cavity.</text>
</comment>
<dbReference type="RefSeq" id="WP_096335076.1">
    <property type="nucleotide sequence ID" value="NZ_CP010904.1"/>
</dbReference>
<evidence type="ECO:0000256" key="9">
    <source>
        <dbReference type="HAMAP-Rule" id="MF_01973"/>
    </source>
</evidence>
<evidence type="ECO:0000256" key="11">
    <source>
        <dbReference type="PIRSR" id="PIRSR001174-1"/>
    </source>
</evidence>
<dbReference type="InterPro" id="IPR003111">
    <property type="entry name" value="Lon_prtase_N"/>
</dbReference>
<dbReference type="Gene3D" id="1.20.58.1480">
    <property type="match status" value="1"/>
</dbReference>
<dbReference type="InterPro" id="IPR003959">
    <property type="entry name" value="ATPase_AAA_core"/>
</dbReference>
<evidence type="ECO:0000256" key="7">
    <source>
        <dbReference type="ARBA" id="ARBA00022840"/>
    </source>
</evidence>
<dbReference type="PROSITE" id="PS51786">
    <property type="entry name" value="LON_PROTEOLYTIC"/>
    <property type="match status" value="1"/>
</dbReference>
<evidence type="ECO:0000259" key="16">
    <source>
        <dbReference type="PROSITE" id="PS51787"/>
    </source>
</evidence>
<dbReference type="InterPro" id="IPR020568">
    <property type="entry name" value="Ribosomal_Su5_D2-typ_SF"/>
</dbReference>
<dbReference type="GO" id="GO:0005737">
    <property type="term" value="C:cytoplasm"/>
    <property type="evidence" value="ECO:0007669"/>
    <property type="project" value="UniProtKB-SubCell"/>
</dbReference>
<dbReference type="AlphaFoldDB" id="A0A0G3EMA6"/>
<dbReference type="OrthoDB" id="9803599at2"/>
<dbReference type="Gene3D" id="3.30.230.10">
    <property type="match status" value="1"/>
</dbReference>
<dbReference type="InterPro" id="IPR027543">
    <property type="entry name" value="Lon_bac"/>
</dbReference>
<evidence type="ECO:0000256" key="1">
    <source>
        <dbReference type="ARBA" id="ARBA00004496"/>
    </source>
</evidence>
<dbReference type="Proteomes" id="UP000035268">
    <property type="component" value="Chromosome"/>
</dbReference>
<comment type="catalytic activity">
    <reaction evidence="9 10 13">
        <text>Hydrolysis of proteins in presence of ATP.</text>
        <dbReference type="EC" id="3.4.21.53"/>
    </reaction>
</comment>
<dbReference type="PRINTS" id="PR00830">
    <property type="entry name" value="ENDOLAPTASE"/>
</dbReference>
<dbReference type="GO" id="GO:0004252">
    <property type="term" value="F:serine-type endopeptidase activity"/>
    <property type="evidence" value="ECO:0007669"/>
    <property type="project" value="UniProtKB-UniRule"/>
</dbReference>
<comment type="function">
    <text evidence="9">ATP-dependent serine protease that mediates the selective degradation of mutant and abnormal proteins as well as certain short-lived regulatory proteins. Required for cellular homeostasis and for survival from DNA damage and developmental changes induced by stress. Degrades polypeptides processively to yield small peptide fragments that are 5 to 10 amino acids long. Binds to DNA in a double-stranded, site-specific manner.</text>
</comment>
<keyword evidence="8 9" id="KW-0346">Stress response</keyword>
<protein>
    <recommendedName>
        <fullName evidence="9 10">Lon protease</fullName>
        <ecNumber evidence="9 10">3.4.21.53</ecNumber>
    </recommendedName>
    <alternativeName>
        <fullName evidence="9">ATP-dependent protease La</fullName>
    </alternativeName>
</protein>
<dbReference type="InterPro" id="IPR027065">
    <property type="entry name" value="Lon_Prtase"/>
</dbReference>
<dbReference type="InterPro" id="IPR027417">
    <property type="entry name" value="P-loop_NTPase"/>
</dbReference>
<comment type="subcellular location">
    <subcellularLocation>
        <location evidence="1 9 10">Cytoplasm</location>
    </subcellularLocation>
</comment>
<dbReference type="GO" id="GO:0034605">
    <property type="term" value="P:cellular response to heat"/>
    <property type="evidence" value="ECO:0007669"/>
    <property type="project" value="UniProtKB-UniRule"/>
</dbReference>
<keyword evidence="5 9" id="KW-0378">Hydrolase</keyword>
<feature type="active site" evidence="9 11">
    <location>
        <position position="752"/>
    </location>
</feature>
<dbReference type="EC" id="3.4.21.53" evidence="9 10"/>
<dbReference type="SMART" id="SM00464">
    <property type="entry name" value="LON"/>
    <property type="match status" value="1"/>
</dbReference>
<dbReference type="InterPro" id="IPR046336">
    <property type="entry name" value="Lon_prtase_N_sf"/>
</dbReference>
<keyword evidence="3 9" id="KW-0645">Protease</keyword>
<dbReference type="STRING" id="1307763.L21SP4_02056"/>
<evidence type="ECO:0000256" key="2">
    <source>
        <dbReference type="ARBA" id="ARBA00022490"/>
    </source>
</evidence>
<evidence type="ECO:0000256" key="4">
    <source>
        <dbReference type="ARBA" id="ARBA00022741"/>
    </source>
</evidence>
<keyword evidence="2 9" id="KW-0963">Cytoplasm</keyword>
<feature type="active site" evidence="9 11">
    <location>
        <position position="709"/>
    </location>
</feature>
<accession>A0A0G3EMA6</accession>
<dbReference type="Gene3D" id="1.20.5.5270">
    <property type="match status" value="1"/>
</dbReference>
<dbReference type="Pfam" id="PF22667">
    <property type="entry name" value="Lon_lid"/>
    <property type="match status" value="1"/>
</dbReference>
<dbReference type="GO" id="GO:0016887">
    <property type="term" value="F:ATP hydrolysis activity"/>
    <property type="evidence" value="ECO:0007669"/>
    <property type="project" value="UniProtKB-UniRule"/>
</dbReference>
<evidence type="ECO:0000313" key="18">
    <source>
        <dbReference type="Proteomes" id="UP000035268"/>
    </source>
</evidence>
<dbReference type="FunFam" id="3.40.50.300:FF:000382">
    <property type="entry name" value="Lon protease homolog 2, peroxisomal"/>
    <property type="match status" value="1"/>
</dbReference>
<evidence type="ECO:0000256" key="12">
    <source>
        <dbReference type="PIRSR" id="PIRSR001174-2"/>
    </source>
</evidence>
<feature type="domain" description="Lon proteolytic" evidence="15">
    <location>
        <begin position="622"/>
        <end position="803"/>
    </location>
</feature>
<reference evidence="18" key="1">
    <citation type="submission" date="2015-02" db="EMBL/GenBank/DDBJ databases">
        <title>Description and complete genome sequence of the first cultured representative of the subdivision 5 of the Verrucomicrobia phylum.</title>
        <authorList>
            <person name="Spring S."/>
            <person name="Bunk B."/>
            <person name="Sproer C."/>
            <person name="Klenk H.-P."/>
        </authorList>
    </citation>
    <scope>NUCLEOTIDE SEQUENCE [LARGE SCALE GENOMIC DNA]</scope>
    <source>
        <strain evidence="18">L21-Fru-AB</strain>
    </source>
</reference>
<evidence type="ECO:0000256" key="13">
    <source>
        <dbReference type="PROSITE-ProRule" id="PRU01122"/>
    </source>
</evidence>
<dbReference type="GO" id="GO:0004176">
    <property type="term" value="F:ATP-dependent peptidase activity"/>
    <property type="evidence" value="ECO:0007669"/>
    <property type="project" value="UniProtKB-UniRule"/>
</dbReference>